<evidence type="ECO:0000313" key="7">
    <source>
        <dbReference type="Proteomes" id="UP000260795"/>
    </source>
</evidence>
<dbReference type="SUPFAM" id="SSF51905">
    <property type="entry name" value="FAD/NAD(P)-binding domain"/>
    <property type="match status" value="1"/>
</dbReference>
<evidence type="ECO:0000256" key="2">
    <source>
        <dbReference type="ARBA" id="ARBA00022723"/>
    </source>
</evidence>
<dbReference type="Proteomes" id="UP000260795">
    <property type="component" value="Unassembled WGS sequence"/>
</dbReference>
<proteinExistence type="predicted"/>
<dbReference type="InterPro" id="IPR036188">
    <property type="entry name" value="FAD/NAD-bd_sf"/>
</dbReference>
<dbReference type="GO" id="GO:0046872">
    <property type="term" value="F:metal ion binding"/>
    <property type="evidence" value="ECO:0007669"/>
    <property type="project" value="UniProtKB-KW"/>
</dbReference>
<name>A0A3E4QZ83_BACUN</name>
<evidence type="ECO:0000256" key="4">
    <source>
        <dbReference type="ARBA" id="ARBA00023004"/>
    </source>
</evidence>
<dbReference type="GO" id="GO:0016491">
    <property type="term" value="F:oxidoreductase activity"/>
    <property type="evidence" value="ECO:0007669"/>
    <property type="project" value="UniProtKB-KW"/>
</dbReference>
<reference evidence="6 7" key="1">
    <citation type="submission" date="2018-08" db="EMBL/GenBank/DDBJ databases">
        <title>A genome reference for cultivated species of the human gut microbiota.</title>
        <authorList>
            <person name="Zou Y."/>
            <person name="Xue W."/>
            <person name="Luo G."/>
        </authorList>
    </citation>
    <scope>NUCLEOTIDE SEQUENCE [LARGE SCALE GENOMIC DNA]</scope>
    <source>
        <strain evidence="6 7">TF08-13</strain>
    </source>
</reference>
<evidence type="ECO:0000256" key="5">
    <source>
        <dbReference type="ARBA" id="ARBA00023014"/>
    </source>
</evidence>
<evidence type="ECO:0000313" key="6">
    <source>
        <dbReference type="EMBL" id="RGL12520.1"/>
    </source>
</evidence>
<keyword evidence="4" id="KW-0408">Iron</keyword>
<gene>
    <name evidence="6" type="ORF">DXC80_12625</name>
</gene>
<accession>A0A3E4QZ83</accession>
<keyword evidence="2" id="KW-0479">Metal-binding</keyword>
<keyword evidence="1" id="KW-0004">4Fe-4S</keyword>
<protein>
    <submittedName>
        <fullName evidence="6">FAD-dependent oxidoreductase</fullName>
    </submittedName>
</protein>
<dbReference type="EMBL" id="QSRK01000019">
    <property type="protein sequence ID" value="RGL12520.1"/>
    <property type="molecule type" value="Genomic_DNA"/>
</dbReference>
<dbReference type="PANTHER" id="PTHR43498:SF1">
    <property type="entry name" value="COB--COM HETERODISULFIDE REDUCTASE IRON-SULFUR SUBUNIT A"/>
    <property type="match status" value="1"/>
</dbReference>
<dbReference type="AlphaFoldDB" id="A0A3E4QZ83"/>
<keyword evidence="5" id="KW-0411">Iron-sulfur</keyword>
<comment type="caution">
    <text evidence="6">The sequence shown here is derived from an EMBL/GenBank/DDBJ whole genome shotgun (WGS) entry which is preliminary data.</text>
</comment>
<keyword evidence="3" id="KW-0560">Oxidoreductase</keyword>
<dbReference type="Pfam" id="PF12831">
    <property type="entry name" value="FAD_oxidored"/>
    <property type="match status" value="1"/>
</dbReference>
<dbReference type="InterPro" id="IPR039650">
    <property type="entry name" value="HdrA-like"/>
</dbReference>
<dbReference type="GO" id="GO:0051539">
    <property type="term" value="F:4 iron, 4 sulfur cluster binding"/>
    <property type="evidence" value="ECO:0007669"/>
    <property type="project" value="UniProtKB-KW"/>
</dbReference>
<organism evidence="6 7">
    <name type="scientific">Bacteroides uniformis</name>
    <dbReference type="NCBI Taxonomy" id="820"/>
    <lineage>
        <taxon>Bacteria</taxon>
        <taxon>Pseudomonadati</taxon>
        <taxon>Bacteroidota</taxon>
        <taxon>Bacteroidia</taxon>
        <taxon>Bacteroidales</taxon>
        <taxon>Bacteroidaceae</taxon>
        <taxon>Bacteroides</taxon>
    </lineage>
</organism>
<sequence length="622" mass="69961">MKNRIISTCICLLSILTSYADTLYDVIIIGGTPGGIMTAISAAREGKKILLLERTAYIGGLPANGLGATDLATRGATTGLFLDFLKGNLKYYVDKYGKNSQQVKDCDGGFYFEPSVAYNTLQNMLNEYQQCITVLTMRQFDSDPQNVTIENDKIVSIRIQNRLSGDVETYEGKIFVDATYEGDLGAAAGIPFRVGREGKTEFNEPGAGNVYKYWGGTEQDCSTFIGDNSIQAYNYRICLTTDSSNKIPIEKPDNYNRNDYSSLIDDIWTGRHTGFQMANVTPEMLAENREHIAKGNKTKIPGDRWGMHKISNIKKIPNDKTDANNQHLSFVSTDLPEENWPWPTSSWDWRDKFSKRLKDYTLGLFWFVQNDAELPEHFRAETQKWGLAKDEYVDNENFPRQVYVREGRRFKGKYFFTANDALPVAKGKRPPIHRSSVTSSDYALDSHAVRKREPGKINLDGFISYGAAPYTVPYGVMVPEEIDNLLIPVAVSGSHIGFSTLRMEPCWMALGQAAGLAASISIDQNTKVKNINVTLLQEKLLDQKATLMYFKDMSIEDKDFLLTQRMGLQGYLPDWNANLDGIVDKETAVLWSALSGMKIKEGDTRRNVLRNIYESITNKSNH</sequence>
<dbReference type="Gene3D" id="3.50.50.60">
    <property type="entry name" value="FAD/NAD(P)-binding domain"/>
    <property type="match status" value="1"/>
</dbReference>
<dbReference type="RefSeq" id="WP_117681343.1">
    <property type="nucleotide sequence ID" value="NZ_JAHONI010000016.1"/>
</dbReference>
<dbReference type="PANTHER" id="PTHR43498">
    <property type="entry name" value="FERREDOXIN:COB-COM HETERODISULFIDE REDUCTASE SUBUNIT A"/>
    <property type="match status" value="1"/>
</dbReference>
<evidence type="ECO:0000256" key="3">
    <source>
        <dbReference type="ARBA" id="ARBA00023002"/>
    </source>
</evidence>
<evidence type="ECO:0000256" key="1">
    <source>
        <dbReference type="ARBA" id="ARBA00022485"/>
    </source>
</evidence>